<dbReference type="SUPFAM" id="SSF89796">
    <property type="entry name" value="CoA-transferase family III (CaiB/BaiF)"/>
    <property type="match status" value="1"/>
</dbReference>
<dbReference type="Proteomes" id="UP000637774">
    <property type="component" value="Unassembled WGS sequence"/>
</dbReference>
<feature type="compositionally biased region" description="Polar residues" evidence="2">
    <location>
        <begin position="377"/>
        <end position="389"/>
    </location>
</feature>
<gene>
    <name evidence="3" type="ORF">GCM10011495_17280</name>
</gene>
<reference evidence="4" key="1">
    <citation type="journal article" date="2019" name="Int. J. Syst. Evol. Microbiol.">
        <title>The Global Catalogue of Microorganisms (GCM) 10K type strain sequencing project: providing services to taxonomists for standard genome sequencing and annotation.</title>
        <authorList>
            <consortium name="The Broad Institute Genomics Platform"/>
            <consortium name="The Broad Institute Genome Sequencing Center for Infectious Disease"/>
            <person name="Wu L."/>
            <person name="Ma J."/>
        </authorList>
    </citation>
    <scope>NUCLEOTIDE SEQUENCE [LARGE SCALE GENOMIC DNA]</scope>
    <source>
        <strain evidence="4">CGMCC 1.14966</strain>
    </source>
</reference>
<dbReference type="PANTHER" id="PTHR48207:SF3">
    <property type="entry name" value="SUCCINATE--HYDROXYMETHYLGLUTARATE COA-TRANSFERASE"/>
    <property type="match status" value="1"/>
</dbReference>
<protein>
    <submittedName>
        <fullName evidence="3">CoA transferase</fullName>
    </submittedName>
</protein>
<dbReference type="Gene3D" id="3.40.50.10540">
    <property type="entry name" value="Crotonobetainyl-coa:carnitine coa-transferase, domain 1"/>
    <property type="match status" value="1"/>
</dbReference>
<dbReference type="InterPro" id="IPR003673">
    <property type="entry name" value="CoA-Trfase_fam_III"/>
</dbReference>
<comment type="caution">
    <text evidence="3">The sequence shown here is derived from an EMBL/GenBank/DDBJ whole genome shotgun (WGS) entry which is preliminary data.</text>
</comment>
<evidence type="ECO:0000256" key="1">
    <source>
        <dbReference type="ARBA" id="ARBA00022679"/>
    </source>
</evidence>
<organism evidence="3 4">
    <name type="scientific">Hymenobacter frigidus</name>
    <dbReference type="NCBI Taxonomy" id="1524095"/>
    <lineage>
        <taxon>Bacteria</taxon>
        <taxon>Pseudomonadati</taxon>
        <taxon>Bacteroidota</taxon>
        <taxon>Cytophagia</taxon>
        <taxon>Cytophagales</taxon>
        <taxon>Hymenobacteraceae</taxon>
        <taxon>Hymenobacter</taxon>
    </lineage>
</organism>
<sequence>MNNPPPFAGLRVLELASVLAGPQVGQFFAELGAEVLKVESPAGDVTRTWKTTAETQVSVAADALVSAYFSASNWGKKSLVLDLATPVGQAALHRLAVSADIVLASYKPGDAEKLRADYVTLSLANPRLVYGHLTGYGPDNTRAGYDAVLQAEAGFMYLNAAGPGQPPQKMPVAMVDLLAAHQLKEGLLTALFQRERTGRGALVQVSLLDSALSALANQASTYLVTGHDPQPLGSGHPSIVPYGTVYQAADGRQLVLAVGSDGQFRQLCGALHQPDWASDNRFATNAARVAHRAELEVLLTQRIAAVAGDALLAELERRAVPAGAVRSVGEALRQASAQAMLLPAVAGAGAGLRTVAFRSPAWAAVHQLSAPPGLGSANDSGFSTQSATESETRAVLPCVPPVL</sequence>
<dbReference type="PANTHER" id="PTHR48207">
    <property type="entry name" value="SUCCINATE--HYDROXYMETHYLGLUTARATE COA-TRANSFERASE"/>
    <property type="match status" value="1"/>
</dbReference>
<dbReference type="InterPro" id="IPR050483">
    <property type="entry name" value="CoA-transferase_III_domain"/>
</dbReference>
<keyword evidence="4" id="KW-1185">Reference proteome</keyword>
<evidence type="ECO:0000313" key="4">
    <source>
        <dbReference type="Proteomes" id="UP000637774"/>
    </source>
</evidence>
<accession>A0ABQ2A561</accession>
<name>A0ABQ2A561_9BACT</name>
<evidence type="ECO:0000256" key="2">
    <source>
        <dbReference type="SAM" id="MobiDB-lite"/>
    </source>
</evidence>
<feature type="region of interest" description="Disordered" evidence="2">
    <location>
        <begin position="374"/>
        <end position="393"/>
    </location>
</feature>
<dbReference type="InterPro" id="IPR044855">
    <property type="entry name" value="CoA-Trfase_III_dom3_sf"/>
</dbReference>
<dbReference type="EMBL" id="BMGY01000013">
    <property type="protein sequence ID" value="GGH84717.1"/>
    <property type="molecule type" value="Genomic_DNA"/>
</dbReference>
<keyword evidence="1 3" id="KW-0808">Transferase</keyword>
<proteinExistence type="predicted"/>
<evidence type="ECO:0000313" key="3">
    <source>
        <dbReference type="EMBL" id="GGH84717.1"/>
    </source>
</evidence>
<dbReference type="InterPro" id="IPR023606">
    <property type="entry name" value="CoA-Trfase_III_dom_1_sf"/>
</dbReference>
<dbReference type="Gene3D" id="3.30.1540.10">
    <property type="entry name" value="formyl-coa transferase, domain 3"/>
    <property type="match status" value="1"/>
</dbReference>
<dbReference type="Pfam" id="PF02515">
    <property type="entry name" value="CoA_transf_3"/>
    <property type="match status" value="1"/>
</dbReference>
<dbReference type="GO" id="GO:0016740">
    <property type="term" value="F:transferase activity"/>
    <property type="evidence" value="ECO:0007669"/>
    <property type="project" value="UniProtKB-KW"/>
</dbReference>